<sequence length="367" mass="43058">MKIIQETRLIEADTIVIHFKVQDRAYYYNDRFEVSFLSNRSENIAFYLGVDSREFAYSSKQYGYVWVTRKVHGQKMHYPSPSLDHWCSFHIRALPTRYQVFYDRLYVGMYTGVMDILSKHMTFDKVEKIVITSARKGSFTVNYTLPSGASKEEYFLNLKYVNITHWSCPTILTCIFTRGVYHENLRDVDKSIFGDECYQGMPVKDTFLPIGFSSVDMLLIDERDLDGIFRVRYGRNPLLLKVGKELIVQAFSGDKEHYHWNNLPEQQKQPNAFITLKDLNDLANLQIRINWDIGVVEITQPRKMQCGMFKYVANYITDIRVKIRRGEFEVNVGDARCEVMHKIDPYDISSFELDGNIEPLRYAVYDM</sequence>
<dbReference type="AlphaFoldDB" id="A0A183VCC6"/>
<dbReference type="WBParaSite" id="TCNE_0001840001-mRNA-1">
    <property type="protein sequence ID" value="TCNE_0001840001-mRNA-1"/>
    <property type="gene ID" value="TCNE_0001840001"/>
</dbReference>
<evidence type="ECO:0000313" key="3">
    <source>
        <dbReference type="WBParaSite" id="TCNE_0001840001-mRNA-1"/>
    </source>
</evidence>
<dbReference type="EMBL" id="UYWY01025484">
    <property type="protein sequence ID" value="VDM49717.1"/>
    <property type="molecule type" value="Genomic_DNA"/>
</dbReference>
<proteinExistence type="predicted"/>
<protein>
    <submittedName>
        <fullName evidence="3">Galectin</fullName>
    </submittedName>
</protein>
<gene>
    <name evidence="1" type="ORF">TCNE_LOCUS18396</name>
</gene>
<name>A0A183VCC6_TOXCA</name>
<keyword evidence="2" id="KW-1185">Reference proteome</keyword>
<reference evidence="3" key="1">
    <citation type="submission" date="2016-06" db="UniProtKB">
        <authorList>
            <consortium name="WormBaseParasite"/>
        </authorList>
    </citation>
    <scope>IDENTIFICATION</scope>
</reference>
<reference evidence="1 2" key="2">
    <citation type="submission" date="2018-11" db="EMBL/GenBank/DDBJ databases">
        <authorList>
            <consortium name="Pathogen Informatics"/>
        </authorList>
    </citation>
    <scope>NUCLEOTIDE SEQUENCE [LARGE SCALE GENOMIC DNA]</scope>
</reference>
<accession>A0A183VCC6</accession>
<organism evidence="2 3">
    <name type="scientific">Toxocara canis</name>
    <name type="common">Canine roundworm</name>
    <dbReference type="NCBI Taxonomy" id="6265"/>
    <lineage>
        <taxon>Eukaryota</taxon>
        <taxon>Metazoa</taxon>
        <taxon>Ecdysozoa</taxon>
        <taxon>Nematoda</taxon>
        <taxon>Chromadorea</taxon>
        <taxon>Rhabditida</taxon>
        <taxon>Spirurina</taxon>
        <taxon>Ascaridomorpha</taxon>
        <taxon>Ascaridoidea</taxon>
        <taxon>Toxocaridae</taxon>
        <taxon>Toxocara</taxon>
    </lineage>
</organism>
<evidence type="ECO:0000313" key="2">
    <source>
        <dbReference type="Proteomes" id="UP000050794"/>
    </source>
</evidence>
<evidence type="ECO:0000313" key="1">
    <source>
        <dbReference type="EMBL" id="VDM49717.1"/>
    </source>
</evidence>
<dbReference type="Proteomes" id="UP000050794">
    <property type="component" value="Unassembled WGS sequence"/>
</dbReference>